<keyword evidence="11 15" id="KW-0486">Methionine biosynthesis</keyword>
<comment type="pathway">
    <text evidence="3 15">Amino-acid biosynthesis; L-methionine biosynthesis via de novo pathway; L-homoserine from L-aspartate: step 3/3.</text>
</comment>
<evidence type="ECO:0000313" key="19">
    <source>
        <dbReference type="Proteomes" id="UP001056035"/>
    </source>
</evidence>
<dbReference type="PANTHER" id="PTHR43331">
    <property type="entry name" value="HOMOSERINE DEHYDROGENASE"/>
    <property type="match status" value="1"/>
</dbReference>
<comment type="catalytic activity">
    <reaction evidence="14">
        <text>L-homoserine + NAD(+) = L-aspartate 4-semialdehyde + NADH + H(+)</text>
        <dbReference type="Rhea" id="RHEA:15757"/>
        <dbReference type="ChEBI" id="CHEBI:15378"/>
        <dbReference type="ChEBI" id="CHEBI:57476"/>
        <dbReference type="ChEBI" id="CHEBI:57540"/>
        <dbReference type="ChEBI" id="CHEBI:57945"/>
        <dbReference type="ChEBI" id="CHEBI:537519"/>
        <dbReference type="EC" id="1.1.1.3"/>
    </reaction>
    <physiologicalReaction direction="right-to-left" evidence="14">
        <dbReference type="Rhea" id="RHEA:15759"/>
    </physiologicalReaction>
</comment>
<dbReference type="InterPro" id="IPR019811">
    <property type="entry name" value="HDH_CS"/>
</dbReference>
<dbReference type="SUPFAM" id="SSF51735">
    <property type="entry name" value="NAD(P)-binding Rossmann-fold domains"/>
    <property type="match status" value="1"/>
</dbReference>
<dbReference type="Gene3D" id="3.40.50.720">
    <property type="entry name" value="NAD(P)-binding Rossmann-like Domain"/>
    <property type="match status" value="1"/>
</dbReference>
<name>A0ABY5E168_9ACTN</name>
<evidence type="ECO:0000256" key="6">
    <source>
        <dbReference type="ARBA" id="ARBA00013376"/>
    </source>
</evidence>
<dbReference type="PANTHER" id="PTHR43331:SF1">
    <property type="entry name" value="HOMOSERINE DEHYDROGENASE"/>
    <property type="match status" value="1"/>
</dbReference>
<organism evidence="18 19">
    <name type="scientific">Paraconexibacter antarcticus</name>
    <dbReference type="NCBI Taxonomy" id="2949664"/>
    <lineage>
        <taxon>Bacteria</taxon>
        <taxon>Bacillati</taxon>
        <taxon>Actinomycetota</taxon>
        <taxon>Thermoleophilia</taxon>
        <taxon>Solirubrobacterales</taxon>
        <taxon>Paraconexibacteraceae</taxon>
        <taxon>Paraconexibacter</taxon>
    </lineage>
</organism>
<comment type="pathway">
    <text evidence="2 15">Amino-acid biosynthesis; L-threonine biosynthesis; L-threonine from L-aspartate: step 3/5.</text>
</comment>
<dbReference type="Gene3D" id="3.30.360.10">
    <property type="entry name" value="Dihydrodipicolinate Reductase, domain 2"/>
    <property type="match status" value="1"/>
</dbReference>
<dbReference type="Proteomes" id="UP001056035">
    <property type="component" value="Chromosome"/>
</dbReference>
<evidence type="ECO:0000256" key="16">
    <source>
        <dbReference type="RuleBase" id="RU004171"/>
    </source>
</evidence>
<dbReference type="PROSITE" id="PS51671">
    <property type="entry name" value="ACT"/>
    <property type="match status" value="1"/>
</dbReference>
<comment type="cofactor">
    <cofactor evidence="1">
        <name>a metal cation</name>
        <dbReference type="ChEBI" id="CHEBI:25213"/>
    </cofactor>
</comment>
<evidence type="ECO:0000256" key="1">
    <source>
        <dbReference type="ARBA" id="ARBA00001920"/>
    </source>
</evidence>
<evidence type="ECO:0000256" key="14">
    <source>
        <dbReference type="ARBA" id="ARBA00049031"/>
    </source>
</evidence>
<dbReference type="PROSITE" id="PS01042">
    <property type="entry name" value="HOMOSER_DHGENASE"/>
    <property type="match status" value="1"/>
</dbReference>
<evidence type="ECO:0000256" key="4">
    <source>
        <dbReference type="ARBA" id="ARBA00006753"/>
    </source>
</evidence>
<evidence type="ECO:0000256" key="15">
    <source>
        <dbReference type="RuleBase" id="RU000579"/>
    </source>
</evidence>
<dbReference type="InterPro" id="IPR045865">
    <property type="entry name" value="ACT-like_dom_sf"/>
</dbReference>
<comment type="function">
    <text evidence="12">Catalyzes the conversion of L-aspartate-beta-semialdehyde (L-Asa) to L-homoserine (L-Hse), the third step in the biosynthesis of threonine and methionine from aspartate.</text>
</comment>
<keyword evidence="8 15" id="KW-0791">Threonine biosynthesis</keyword>
<accession>A0ABY5E168</accession>
<keyword evidence="7 15" id="KW-0028">Amino-acid biosynthesis</keyword>
<proteinExistence type="inferred from homology"/>
<evidence type="ECO:0000256" key="12">
    <source>
        <dbReference type="ARBA" id="ARBA00044930"/>
    </source>
</evidence>
<sequence>MTSDPAQPFRTEGEPSGRAFRIGLLGHGTVGGALAELLPSRADHIAAITGIRPEITGVHTRSNGTTAAEVIAGADLVAELIGGLEPARTYVLEAMAAGKHVVTANKQLLAHHGEELWAAAREHGVQLRFEAAVAGVVPVIRVLQESLSGAHIDRVTGIVNGTTNFILTRMAETGATYADALQEAQQLGYAEADPTDDVNGKDAAAKMAILARLAFDTPVHITDVAYEGIEHLTGDDMAYAKDLDLGLKLIGTAERVEGGIAVRVHPAFLYRGHPLASVNGPYNAVTVESEAITEITMSGPGAGGPQTASAVMGDIISAMIPPASTPETTQSLAVVKDVESAFYVHLEVADRPGVLAQVAQVLGLQGASVKSVVQKGLGENARLVMVVHPLLESKMLAAVELIAGLDFVRGRPRVIRVIEEQFV</sequence>
<evidence type="ECO:0000256" key="13">
    <source>
        <dbReference type="ARBA" id="ARBA00048841"/>
    </source>
</evidence>
<dbReference type="Pfam" id="PF03447">
    <property type="entry name" value="NAD_binding_3"/>
    <property type="match status" value="1"/>
</dbReference>
<evidence type="ECO:0000256" key="8">
    <source>
        <dbReference type="ARBA" id="ARBA00022697"/>
    </source>
</evidence>
<dbReference type="NCBIfam" id="NF004976">
    <property type="entry name" value="PRK06349.1"/>
    <property type="match status" value="1"/>
</dbReference>
<dbReference type="EMBL" id="CP098502">
    <property type="protein sequence ID" value="UTI66564.1"/>
    <property type="molecule type" value="Genomic_DNA"/>
</dbReference>
<evidence type="ECO:0000256" key="11">
    <source>
        <dbReference type="ARBA" id="ARBA00023167"/>
    </source>
</evidence>
<keyword evidence="10 15" id="KW-0560">Oxidoreductase</keyword>
<evidence type="ECO:0000259" key="17">
    <source>
        <dbReference type="PROSITE" id="PS51671"/>
    </source>
</evidence>
<keyword evidence="9 15" id="KW-0521">NADP</keyword>
<dbReference type="Pfam" id="PF00742">
    <property type="entry name" value="Homoserine_dh"/>
    <property type="match status" value="1"/>
</dbReference>
<evidence type="ECO:0000256" key="3">
    <source>
        <dbReference type="ARBA" id="ARBA00005062"/>
    </source>
</evidence>
<reference evidence="18 19" key="1">
    <citation type="submission" date="2022-06" db="EMBL/GenBank/DDBJ databases">
        <title>Paraconexibacter antarcticus.</title>
        <authorList>
            <person name="Kim C.S."/>
        </authorList>
    </citation>
    <scope>NUCLEOTIDE SEQUENCE [LARGE SCALE GENOMIC DNA]</scope>
    <source>
        <strain evidence="18 19">02-257</strain>
    </source>
</reference>
<feature type="domain" description="ACT" evidence="17">
    <location>
        <begin position="343"/>
        <end position="416"/>
    </location>
</feature>
<dbReference type="SUPFAM" id="SSF55347">
    <property type="entry name" value="Glyceraldehyde-3-phosphate dehydrogenase-like, C-terminal domain"/>
    <property type="match status" value="1"/>
</dbReference>
<evidence type="ECO:0000256" key="9">
    <source>
        <dbReference type="ARBA" id="ARBA00022857"/>
    </source>
</evidence>
<dbReference type="EC" id="1.1.1.3" evidence="5 15"/>
<comment type="similarity">
    <text evidence="4 16">Belongs to the homoserine dehydrogenase family.</text>
</comment>
<evidence type="ECO:0000256" key="5">
    <source>
        <dbReference type="ARBA" id="ARBA00013213"/>
    </source>
</evidence>
<gene>
    <name evidence="18" type="ORF">NBH00_10220</name>
</gene>
<dbReference type="InterPro" id="IPR002912">
    <property type="entry name" value="ACT_dom"/>
</dbReference>
<evidence type="ECO:0000256" key="7">
    <source>
        <dbReference type="ARBA" id="ARBA00022605"/>
    </source>
</evidence>
<dbReference type="RefSeq" id="WP_254573233.1">
    <property type="nucleotide sequence ID" value="NZ_CP098502.1"/>
</dbReference>
<evidence type="ECO:0000256" key="2">
    <source>
        <dbReference type="ARBA" id="ARBA00005056"/>
    </source>
</evidence>
<keyword evidence="19" id="KW-1185">Reference proteome</keyword>
<dbReference type="CDD" id="cd04881">
    <property type="entry name" value="ACT_HSDH-Hom"/>
    <property type="match status" value="1"/>
</dbReference>
<dbReference type="InterPro" id="IPR016204">
    <property type="entry name" value="HDH"/>
</dbReference>
<dbReference type="SUPFAM" id="SSF55021">
    <property type="entry name" value="ACT-like"/>
    <property type="match status" value="1"/>
</dbReference>
<dbReference type="InterPro" id="IPR005106">
    <property type="entry name" value="Asp/hSer_DH_NAD-bd"/>
</dbReference>
<dbReference type="InterPro" id="IPR001342">
    <property type="entry name" value="HDH_cat"/>
</dbReference>
<evidence type="ECO:0000256" key="10">
    <source>
        <dbReference type="ARBA" id="ARBA00023002"/>
    </source>
</evidence>
<protein>
    <recommendedName>
        <fullName evidence="6 15">Homoserine dehydrogenase</fullName>
        <ecNumber evidence="5 15">1.1.1.3</ecNumber>
    </recommendedName>
</protein>
<evidence type="ECO:0000313" key="18">
    <source>
        <dbReference type="EMBL" id="UTI66564.1"/>
    </source>
</evidence>
<dbReference type="Gene3D" id="3.30.70.260">
    <property type="match status" value="1"/>
</dbReference>
<comment type="catalytic activity">
    <reaction evidence="13">
        <text>L-homoserine + NADP(+) = L-aspartate 4-semialdehyde + NADPH + H(+)</text>
        <dbReference type="Rhea" id="RHEA:15761"/>
        <dbReference type="ChEBI" id="CHEBI:15378"/>
        <dbReference type="ChEBI" id="CHEBI:57476"/>
        <dbReference type="ChEBI" id="CHEBI:57783"/>
        <dbReference type="ChEBI" id="CHEBI:58349"/>
        <dbReference type="ChEBI" id="CHEBI:537519"/>
        <dbReference type="EC" id="1.1.1.3"/>
    </reaction>
    <physiologicalReaction direction="right-to-left" evidence="13">
        <dbReference type="Rhea" id="RHEA:15763"/>
    </physiologicalReaction>
</comment>
<dbReference type="PIRSF" id="PIRSF000098">
    <property type="entry name" value="Homoser_dehydrog"/>
    <property type="match status" value="1"/>
</dbReference>
<dbReference type="InterPro" id="IPR036291">
    <property type="entry name" value="NAD(P)-bd_dom_sf"/>
</dbReference>